<dbReference type="GeneTree" id="ENSGT00390000015738"/>
<dbReference type="EMBL" id="AJFE02081610">
    <property type="status" value="NOT_ANNOTATED_CDS"/>
    <property type="molecule type" value="Genomic_DNA"/>
</dbReference>
<dbReference type="AlphaFoldDB" id="A0A2R9CPX0"/>
<keyword evidence="2" id="KW-1185">Reference proteome</keyword>
<dbReference type="Proteomes" id="UP000240080">
    <property type="component" value="Chromosome 8"/>
</dbReference>
<protein>
    <submittedName>
        <fullName evidence="1">Uncharacterized protein</fullName>
    </submittedName>
</protein>
<evidence type="ECO:0000313" key="2">
    <source>
        <dbReference type="Proteomes" id="UP000240080"/>
    </source>
</evidence>
<organism evidence="1 2">
    <name type="scientific">Pan paniscus</name>
    <name type="common">Pygmy chimpanzee</name>
    <name type="synonym">Bonobo</name>
    <dbReference type="NCBI Taxonomy" id="9597"/>
    <lineage>
        <taxon>Eukaryota</taxon>
        <taxon>Metazoa</taxon>
        <taxon>Chordata</taxon>
        <taxon>Craniata</taxon>
        <taxon>Vertebrata</taxon>
        <taxon>Euteleostomi</taxon>
        <taxon>Mammalia</taxon>
        <taxon>Eutheria</taxon>
        <taxon>Euarchontoglires</taxon>
        <taxon>Primates</taxon>
        <taxon>Haplorrhini</taxon>
        <taxon>Catarrhini</taxon>
        <taxon>Hominidae</taxon>
        <taxon>Pan</taxon>
    </lineage>
</organism>
<reference evidence="1" key="2">
    <citation type="submission" date="2025-08" db="UniProtKB">
        <authorList>
            <consortium name="Ensembl"/>
        </authorList>
    </citation>
    <scope>IDENTIFICATION</scope>
</reference>
<dbReference type="OMA" id="NGFMTYT"/>
<accession>A0A2R9CPX0</accession>
<reference evidence="1 2" key="1">
    <citation type="journal article" date="2012" name="Nature">
        <title>The bonobo genome compared with the chimpanzee and human genomes.</title>
        <authorList>
            <person name="Prufer K."/>
            <person name="Munch K."/>
            <person name="Hellmann I."/>
            <person name="Akagi K."/>
            <person name="Miller J.R."/>
            <person name="Walenz B."/>
            <person name="Koren S."/>
            <person name="Sutton G."/>
            <person name="Kodira C."/>
            <person name="Winer R."/>
            <person name="Knight J.R."/>
            <person name="Mullikin J.C."/>
            <person name="Meader S.J."/>
            <person name="Ponting C.P."/>
            <person name="Lunter G."/>
            <person name="Higashino S."/>
            <person name="Hobolth A."/>
            <person name="Dutheil J."/>
            <person name="Karakoc E."/>
            <person name="Alkan C."/>
            <person name="Sajjadian S."/>
            <person name="Catacchio C.R."/>
            <person name="Ventura M."/>
            <person name="Marques-Bonet T."/>
            <person name="Eichler E.E."/>
            <person name="Andre C."/>
            <person name="Atencia R."/>
            <person name="Mugisha L."/>
            <person name="Junhold J."/>
            <person name="Patterson N."/>
            <person name="Siebauer M."/>
            <person name="Good J.M."/>
            <person name="Fischer A."/>
            <person name="Ptak S.E."/>
            <person name="Lachmann M."/>
            <person name="Symer D.E."/>
            <person name="Mailund T."/>
            <person name="Schierup M.H."/>
            <person name="Andres A.M."/>
            <person name="Kelso J."/>
            <person name="Paabo S."/>
        </authorList>
    </citation>
    <scope>NUCLEOTIDE SEQUENCE [LARGE SCALE GENOMIC DNA]</scope>
</reference>
<dbReference type="Ensembl" id="ENSPPAT00000063554.1">
    <property type="protein sequence ID" value="ENSPPAP00000040637.1"/>
    <property type="gene ID" value="ENSPPAG00000042955.1"/>
</dbReference>
<proteinExistence type="predicted"/>
<name>A0A2R9CPX0_PANPA</name>
<sequence>ALLREGIVTYCLAQHLSDVNLLLSCLPTNGFMTYTLLQFKVGLVTYYLRLYPGDVTLLPRPQIK</sequence>
<evidence type="ECO:0000313" key="1">
    <source>
        <dbReference type="Ensembl" id="ENSPPAP00000040637.1"/>
    </source>
</evidence>
<reference evidence="1" key="3">
    <citation type="submission" date="2025-09" db="UniProtKB">
        <authorList>
            <consortium name="Ensembl"/>
        </authorList>
    </citation>
    <scope>IDENTIFICATION</scope>
</reference>